<dbReference type="InterPro" id="IPR041664">
    <property type="entry name" value="AAA_16"/>
</dbReference>
<dbReference type="GO" id="GO:0005524">
    <property type="term" value="F:ATP binding"/>
    <property type="evidence" value="ECO:0007669"/>
    <property type="project" value="UniProtKB-KW"/>
</dbReference>
<dbReference type="AlphaFoldDB" id="A0AAE3VYF9"/>
<evidence type="ECO:0000259" key="3">
    <source>
        <dbReference type="PROSITE" id="PS50125"/>
    </source>
</evidence>
<dbReference type="GO" id="GO:0009190">
    <property type="term" value="P:cyclic nucleotide biosynthetic process"/>
    <property type="evidence" value="ECO:0007669"/>
    <property type="project" value="InterPro"/>
</dbReference>
<dbReference type="EMBL" id="JAUSUZ010000001">
    <property type="protein sequence ID" value="MDQ0365922.1"/>
    <property type="molecule type" value="Genomic_DNA"/>
</dbReference>
<dbReference type="GO" id="GO:0004016">
    <property type="term" value="F:adenylate cyclase activity"/>
    <property type="evidence" value="ECO:0007669"/>
    <property type="project" value="UniProtKB-ARBA"/>
</dbReference>
<evidence type="ECO:0000313" key="5">
    <source>
        <dbReference type="Proteomes" id="UP001240236"/>
    </source>
</evidence>
<dbReference type="GO" id="GO:0005737">
    <property type="term" value="C:cytoplasm"/>
    <property type="evidence" value="ECO:0007669"/>
    <property type="project" value="TreeGrafter"/>
</dbReference>
<name>A0AAE3VYF9_9ACTN</name>
<dbReference type="Gene3D" id="3.30.70.1230">
    <property type="entry name" value="Nucleotide cyclase"/>
    <property type="match status" value="1"/>
</dbReference>
<dbReference type="Gene3D" id="3.40.50.300">
    <property type="entry name" value="P-loop containing nucleotide triphosphate hydrolases"/>
    <property type="match status" value="1"/>
</dbReference>
<feature type="domain" description="Guanylate cyclase" evidence="3">
    <location>
        <begin position="36"/>
        <end position="164"/>
    </location>
</feature>
<reference evidence="4 5" key="1">
    <citation type="submission" date="2023-07" db="EMBL/GenBank/DDBJ databases">
        <title>Sequencing the genomes of 1000 actinobacteria strains.</title>
        <authorList>
            <person name="Klenk H.-P."/>
        </authorList>
    </citation>
    <scope>NUCLEOTIDE SEQUENCE [LARGE SCALE GENOMIC DNA]</scope>
    <source>
        <strain evidence="4 5">DSM 44709</strain>
    </source>
</reference>
<dbReference type="InterPro" id="IPR027417">
    <property type="entry name" value="P-loop_NTPase"/>
</dbReference>
<dbReference type="InterPro" id="IPR029787">
    <property type="entry name" value="Nucleotide_cyclase"/>
</dbReference>
<proteinExistence type="predicted"/>
<dbReference type="InterPro" id="IPR001054">
    <property type="entry name" value="A/G_cyclase"/>
</dbReference>
<dbReference type="SUPFAM" id="SSF52540">
    <property type="entry name" value="P-loop containing nucleoside triphosphate hydrolases"/>
    <property type="match status" value="1"/>
</dbReference>
<dbReference type="SUPFAM" id="SSF55073">
    <property type="entry name" value="Nucleotide cyclase"/>
    <property type="match status" value="1"/>
</dbReference>
<dbReference type="PANTHER" id="PTHR16305:SF28">
    <property type="entry name" value="GUANYLATE CYCLASE DOMAIN-CONTAINING PROTEIN"/>
    <property type="match status" value="1"/>
</dbReference>
<keyword evidence="5" id="KW-1185">Reference proteome</keyword>
<dbReference type="Pfam" id="PF13191">
    <property type="entry name" value="AAA_16"/>
    <property type="match status" value="1"/>
</dbReference>
<gene>
    <name evidence="4" type="ORF">J2S42_002591</name>
</gene>
<organism evidence="4 5">
    <name type="scientific">Catenuloplanes indicus</name>
    <dbReference type="NCBI Taxonomy" id="137267"/>
    <lineage>
        <taxon>Bacteria</taxon>
        <taxon>Bacillati</taxon>
        <taxon>Actinomycetota</taxon>
        <taxon>Actinomycetes</taxon>
        <taxon>Micromonosporales</taxon>
        <taxon>Micromonosporaceae</taxon>
        <taxon>Catenuloplanes</taxon>
    </lineage>
</organism>
<evidence type="ECO:0000256" key="1">
    <source>
        <dbReference type="ARBA" id="ARBA00022741"/>
    </source>
</evidence>
<comment type="caution">
    <text evidence="4">The sequence shown here is derived from an EMBL/GenBank/DDBJ whole genome shotgun (WGS) entry which is preliminary data.</text>
</comment>
<dbReference type="CDD" id="cd07302">
    <property type="entry name" value="CHD"/>
    <property type="match status" value="1"/>
</dbReference>
<dbReference type="SUPFAM" id="SSF48452">
    <property type="entry name" value="TPR-like"/>
    <property type="match status" value="1"/>
</dbReference>
<dbReference type="GO" id="GO:0035556">
    <property type="term" value="P:intracellular signal transduction"/>
    <property type="evidence" value="ECO:0007669"/>
    <property type="project" value="InterPro"/>
</dbReference>
<dbReference type="Proteomes" id="UP001240236">
    <property type="component" value="Unassembled WGS sequence"/>
</dbReference>
<evidence type="ECO:0000256" key="2">
    <source>
        <dbReference type="ARBA" id="ARBA00022840"/>
    </source>
</evidence>
<keyword evidence="2" id="KW-0067">ATP-binding</keyword>
<dbReference type="PROSITE" id="PS50125">
    <property type="entry name" value="GUANYLATE_CYCLASE_2"/>
    <property type="match status" value="1"/>
</dbReference>
<dbReference type="Pfam" id="PF00211">
    <property type="entry name" value="Guanylate_cyc"/>
    <property type="match status" value="1"/>
</dbReference>
<sequence>MHCGRAHQSGVLYCTGCGRPLTDAQPVVQEERRRISVLFIDLVGFTPYTERIDPEQVRIMQNDYFSSVRRIVRQYGGVVEKYIGDAVMVLFGAPVATEADPLRSVRAGLELQRVLPKQGRAQQAGLRFRVGITTGEALVNLTAAHDGGQAIVAGDLVNTASRLQAAAPVDGVLTDDETYQATKNEIEYVSQPTTTLRGRSRPSDVWLAVAPRPPRPAGAEREQTPMVDREHELALLVNALRRTVSSRTPQLVTIFGSAGIGKSRLLRELARHAGRITGEQVCWRVGQCRPFGENVTYAALADIVKAQAGILDTDDEATARRRLGDALAGLTSTEDAQRLADALGPLLGLPGTRLTPGESESAWRRFIVRFSSGQATVLVFEDLHWADAPMLRFIESLGAATRRIPLLIVCTARPELRERYPQWTSAMTGTTSISLPPMRESDISTMYSLMFGKAAFTPDLLAPLVELADGNPLYAHEYVRMLVDHGSLRPTGGPGWRLDAHEAPPMPDNVRAVIANRLDLLDPADRAVLQAAAVVGMQFWPGAVATAVGQPVEEVERTLLRLEQRDLVEERGNSSMAGQLEYAFRHVLVRDVCYQRLPRAERVARHERTADWLERVSAGRQTDLAEVLANHRWAAHEIARTLGLDPAPYAAPAREALLRAARRAYSLHALDAAQELVRRASSLLAAPDPAVELFASELAFFRDADAFLDGGGEERLTALAHVLQDSGRLDGAGRAWTLLGSAALSRADRPACLAYLARAIALYEKLPPSEEAALALLEYARVHMIDYETATAIAAAETAAEAANRLGLTEVRANALITSAVAQYLQGEQEGLRRLQEITQHCREQQLTSLRRAIHNLGFVMQEEGDITGSQKLIDEFTPLEAASGLTLATNFVDGAARAYFAGDWAAMLRAADDHMRLPTIEWDLHWVAQTGWMGVLREDSPPVEDPVEEAVRTARRSGFHKVLRSTLAHAALCRAVQGRTAEAGALLDELAADYGDSRTLAFAEWVFAAAYAAWLLGPDRSRQIRTLLERSPRRTPWVDAAILTCTGTSAAHRAALTVLDGIGAVSDQALSRAALVRALRAEGDADGAAEAMVALTAFSDRNGAPGLLRLASPPSSAT</sequence>
<dbReference type="PANTHER" id="PTHR16305">
    <property type="entry name" value="TESTICULAR SOLUBLE ADENYLYL CYCLASE"/>
    <property type="match status" value="1"/>
</dbReference>
<dbReference type="SMART" id="SM00044">
    <property type="entry name" value="CYCc"/>
    <property type="match status" value="1"/>
</dbReference>
<keyword evidence="1" id="KW-0547">Nucleotide-binding</keyword>
<accession>A0AAE3VYF9</accession>
<evidence type="ECO:0000313" key="4">
    <source>
        <dbReference type="EMBL" id="MDQ0365922.1"/>
    </source>
</evidence>
<dbReference type="InterPro" id="IPR011990">
    <property type="entry name" value="TPR-like_helical_dom_sf"/>
</dbReference>
<protein>
    <submittedName>
        <fullName evidence="4">Class 3 adenylate cyclase/tetratricopeptide (TPR) repeat protein</fullName>
    </submittedName>
</protein>